<dbReference type="Proteomes" id="UP001610444">
    <property type="component" value="Unassembled WGS sequence"/>
</dbReference>
<dbReference type="PANTHER" id="PTHR34987">
    <property type="entry name" value="C, PUTATIVE (AFU_ORTHOLOGUE AFUA_3G02880)-RELATED"/>
    <property type="match status" value="1"/>
</dbReference>
<dbReference type="GeneID" id="98162978"/>
<sequence>MTGHWSEKVPWIWAPEWDDNSDVARILQFRKRFEIEQVPSQCLVHVSADTRYRLFVNGQSVCFGPAKSTLAEWNYETVDIAPFCTAGTNSIAARVLRYSPRQPGTMSFIRGPIPGFILYCESLDISTDRLWLCKTDDAVRILSPRQTNPALGPPLLLVNEEVDGTHEDCGWATRDYDVSTWVTAIKATLKTPMVPILEGRRLVPRIIPLLPEIAGRFSGAISCEGLTAEETTCWTDLVQNDQQLWIDSNRKMTITLDATVLTTAFLELHFQGGAKSRIRIRCAECFERQATDSPNPFARNKGDRTDAAGILVGYDDFYTVSNTIDANGSVYYEPFWFRTFRYVELQIETSDMPLCVQRFTYRSSHYPLDIKTTISHFPSKEAEKQWEISLNTLQNCMHETYEDCPYYEQNQFAMDARLQILFTYQLSHDDRLARKCMQEFYSSRRPDGLIETHFPSPFPVVNIPFFSLYWILMVHDHMMYIGDRSLVRRYLGTIDGILDHFAQRVEEDGLVGRLAWDIWPFVDWTKEWTLGKGDFRQLAVPPAYYRTGKMTYSSLIYAYVLQKAAVLCEYVGRHDTAAEYTRRAEDLNKAVVTHCFRADFLADGPDSPIEERSQHAQVFAVLSGALQGETAREVLQRALTDASFARCSYAMSFYVFEAARKVGIYDPFRDSLLDPWREMMHLNLTTWAESAAMPRSGCHGWSAVPIHDVVANVVGLRPGAPGFDTILFEPRREYWPKMEGTFAIGSGTLMASWEPGSPLKLTSSLDTCIEFKGQQGSVRLYNLRKNEPMTCG</sequence>
<dbReference type="Gene3D" id="1.50.10.10">
    <property type="match status" value="1"/>
</dbReference>
<evidence type="ECO:0000313" key="2">
    <source>
        <dbReference type="EMBL" id="KAL2851259.1"/>
    </source>
</evidence>
<evidence type="ECO:0000259" key="1">
    <source>
        <dbReference type="Pfam" id="PF17389"/>
    </source>
</evidence>
<dbReference type="InterPro" id="IPR008928">
    <property type="entry name" value="6-hairpin_glycosidase_sf"/>
</dbReference>
<feature type="domain" description="Alpha-L-rhamnosidase six-hairpin glycosidase" evidence="1">
    <location>
        <begin position="383"/>
        <end position="641"/>
    </location>
</feature>
<dbReference type="InterPro" id="IPR008979">
    <property type="entry name" value="Galactose-bd-like_sf"/>
</dbReference>
<dbReference type="SUPFAM" id="SSF48208">
    <property type="entry name" value="Six-hairpin glycosidases"/>
    <property type="match status" value="1"/>
</dbReference>
<dbReference type="Gene3D" id="2.60.420.10">
    <property type="entry name" value="Maltose phosphorylase, domain 3"/>
    <property type="match status" value="1"/>
</dbReference>
<gene>
    <name evidence="2" type="ORF">BJX68DRAFT_275278</name>
</gene>
<protein>
    <submittedName>
        <fullName evidence="2">Six-hairpin glycosidase-like protein</fullName>
    </submittedName>
</protein>
<organism evidence="2 3">
    <name type="scientific">Aspergillus pseudodeflectus</name>
    <dbReference type="NCBI Taxonomy" id="176178"/>
    <lineage>
        <taxon>Eukaryota</taxon>
        <taxon>Fungi</taxon>
        <taxon>Dikarya</taxon>
        <taxon>Ascomycota</taxon>
        <taxon>Pezizomycotina</taxon>
        <taxon>Eurotiomycetes</taxon>
        <taxon>Eurotiomycetidae</taxon>
        <taxon>Eurotiales</taxon>
        <taxon>Aspergillaceae</taxon>
        <taxon>Aspergillus</taxon>
        <taxon>Aspergillus subgen. Nidulantes</taxon>
    </lineage>
</organism>
<dbReference type="EMBL" id="JBFXLR010000018">
    <property type="protein sequence ID" value="KAL2851259.1"/>
    <property type="molecule type" value="Genomic_DNA"/>
</dbReference>
<reference evidence="2 3" key="1">
    <citation type="submission" date="2024-07" db="EMBL/GenBank/DDBJ databases">
        <title>Section-level genome sequencing and comparative genomics of Aspergillus sections Usti and Cavernicolus.</title>
        <authorList>
            <consortium name="Lawrence Berkeley National Laboratory"/>
            <person name="Nybo J.L."/>
            <person name="Vesth T.C."/>
            <person name="Theobald S."/>
            <person name="Frisvad J.C."/>
            <person name="Larsen T.O."/>
            <person name="Kjaerboelling I."/>
            <person name="Rothschild-Mancinelli K."/>
            <person name="Lyhne E.K."/>
            <person name="Kogle M.E."/>
            <person name="Barry K."/>
            <person name="Clum A."/>
            <person name="Na H."/>
            <person name="Ledsgaard L."/>
            <person name="Lin J."/>
            <person name="Lipzen A."/>
            <person name="Kuo A."/>
            <person name="Riley R."/>
            <person name="Mondo S."/>
            <person name="LaButti K."/>
            <person name="Haridas S."/>
            <person name="Pangalinan J."/>
            <person name="Salamov A.A."/>
            <person name="Simmons B.A."/>
            <person name="Magnuson J.K."/>
            <person name="Chen J."/>
            <person name="Drula E."/>
            <person name="Henrissat B."/>
            <person name="Wiebenga A."/>
            <person name="Lubbers R.J."/>
            <person name="Gomes A.C."/>
            <person name="Macurrencykelacurrency M.R."/>
            <person name="Stajich J."/>
            <person name="Grigoriev I.V."/>
            <person name="Mortensen U.H."/>
            <person name="De vries R.P."/>
            <person name="Baker S.E."/>
            <person name="Andersen M.R."/>
        </authorList>
    </citation>
    <scope>NUCLEOTIDE SEQUENCE [LARGE SCALE GENOMIC DNA]</scope>
    <source>
        <strain evidence="2 3">CBS 756.74</strain>
    </source>
</reference>
<dbReference type="Gene3D" id="2.60.120.260">
    <property type="entry name" value="Galactose-binding domain-like"/>
    <property type="match status" value="2"/>
</dbReference>
<name>A0ABR4KG50_9EURO</name>
<dbReference type="SUPFAM" id="SSF49785">
    <property type="entry name" value="Galactose-binding domain-like"/>
    <property type="match status" value="1"/>
</dbReference>
<proteinExistence type="predicted"/>
<keyword evidence="3" id="KW-1185">Reference proteome</keyword>
<dbReference type="RefSeq" id="XP_070899700.1">
    <property type="nucleotide sequence ID" value="XM_071047814.1"/>
</dbReference>
<evidence type="ECO:0000313" key="3">
    <source>
        <dbReference type="Proteomes" id="UP001610444"/>
    </source>
</evidence>
<comment type="caution">
    <text evidence="2">The sequence shown here is derived from an EMBL/GenBank/DDBJ whole genome shotgun (WGS) entry which is preliminary data.</text>
</comment>
<dbReference type="Pfam" id="PF17389">
    <property type="entry name" value="Bac_rhamnosid6H"/>
    <property type="match status" value="1"/>
</dbReference>
<accession>A0ABR4KG50</accession>
<dbReference type="InterPro" id="IPR035396">
    <property type="entry name" value="Bac_rhamnosid6H"/>
</dbReference>
<dbReference type="InterPro" id="IPR012341">
    <property type="entry name" value="6hp_glycosidase-like_sf"/>
</dbReference>
<dbReference type="PANTHER" id="PTHR34987:SF2">
    <property type="entry name" value="B, PUTATIVE (AFU_ORTHOLOGUE AFUA_7G05040)-RELATED"/>
    <property type="match status" value="1"/>
</dbReference>